<comment type="caution">
    <text evidence="1">The sequence shown here is derived from an EMBL/GenBank/DDBJ whole genome shotgun (WGS) entry which is preliminary data.</text>
</comment>
<name>A0A367ZN65_9BACT</name>
<dbReference type="Proteomes" id="UP000252355">
    <property type="component" value="Unassembled WGS sequence"/>
</dbReference>
<sequence length="341" mass="38435">MRFVELGGLSKFLEDELHAQKGLTEIIGREVIDRRFRKAGIPDPAKDGLAYAIVAREMPVDELNVCFILKGRVDLPKFQAFADERYQKYFATLAKQRIATRPKTPRNAKVAGKAARIYPYALRPSEAVLLQVGQYTIIATVPAGDYHLIERTVAVLEGQLPMAKDQPEKVTYMASFVPLAEEREEIRTFENKYEGFVGKTRSTFKKAFRPAAYMSDQEAARLEQNLKDSLSRLQKFSYEIGAVRDGNGGYAYDINLIFRCKDAAAATALQEQLLAWLAANAGKNLSEQDLVAMQANKVTANGDTCMYNIKLGSSQEEQWQFSSLLMTLMLQDRRFNNLFKS</sequence>
<protein>
    <submittedName>
        <fullName evidence="1">Uncharacterized protein</fullName>
    </submittedName>
</protein>
<proteinExistence type="predicted"/>
<dbReference type="AlphaFoldDB" id="A0A367ZN65"/>
<gene>
    <name evidence="1" type="ORF">OZSIB_0178</name>
</gene>
<evidence type="ECO:0000313" key="1">
    <source>
        <dbReference type="EMBL" id="RCK79307.1"/>
    </source>
</evidence>
<reference evidence="1 2" key="1">
    <citation type="submission" date="2018-05" db="EMBL/GenBank/DDBJ databases">
        <title>A metagenomic window into the 2 km-deep terrestrial subsurface aquifer revealed taxonomically and functionally diverse microbial community comprising novel uncultured bacterial lineages.</title>
        <authorList>
            <person name="Kadnikov V.V."/>
            <person name="Mardanov A.V."/>
            <person name="Beletsky A.V."/>
            <person name="Banks D."/>
            <person name="Pimenov N.V."/>
            <person name="Frank Y.A."/>
            <person name="Karnachuk O.V."/>
            <person name="Ravin N.V."/>
        </authorList>
    </citation>
    <scope>NUCLEOTIDE SEQUENCE [LARGE SCALE GENOMIC DNA]</scope>
    <source>
        <strain evidence="1">BY5</strain>
    </source>
</reference>
<dbReference type="EMBL" id="QOQW01000014">
    <property type="protein sequence ID" value="RCK79307.1"/>
    <property type="molecule type" value="Genomic_DNA"/>
</dbReference>
<evidence type="ECO:0000313" key="2">
    <source>
        <dbReference type="Proteomes" id="UP000252355"/>
    </source>
</evidence>
<organism evidence="1 2">
    <name type="scientific">Candidatus Ozemobacter sibiricus</name>
    <dbReference type="NCBI Taxonomy" id="2268124"/>
    <lineage>
        <taxon>Bacteria</taxon>
        <taxon>Candidatus Ozemobacteria</taxon>
        <taxon>Candidatus Ozemobacterales</taxon>
        <taxon>Candidatus Ozemobacteraceae</taxon>
        <taxon>Candidatus Ozemobacter</taxon>
    </lineage>
</organism>
<accession>A0A367ZN65</accession>